<dbReference type="Gene3D" id="2.60.120.620">
    <property type="entry name" value="q2cbj1_9rhob like domain"/>
    <property type="match status" value="1"/>
</dbReference>
<evidence type="ECO:0000313" key="2">
    <source>
        <dbReference type="Proteomes" id="UP001363151"/>
    </source>
</evidence>
<dbReference type="KEGG" id="aaf:AURANDRAFT_61485"/>
<dbReference type="GO" id="GO:0004656">
    <property type="term" value="F:procollagen-proline 4-dioxygenase activity"/>
    <property type="evidence" value="ECO:0007669"/>
    <property type="project" value="TreeGrafter"/>
</dbReference>
<dbReference type="InterPro" id="IPR005123">
    <property type="entry name" value="Oxoglu/Fe-dep_dioxygenase_dom"/>
</dbReference>
<dbReference type="PANTHER" id="PTHR10869:SF246">
    <property type="entry name" value="TRANSMEMBRANE PROLYL 4-HYDROXYLASE"/>
    <property type="match status" value="1"/>
</dbReference>
<comment type="caution">
    <text evidence="1">The sequence shown here is derived from an EMBL/GenBank/DDBJ whole genome shotgun (WGS) entry which is preliminary data.</text>
</comment>
<dbReference type="PROSITE" id="PS51471">
    <property type="entry name" value="FE2OG_OXY"/>
    <property type="match status" value="1"/>
</dbReference>
<accession>A0ABR1FR77</accession>
<dbReference type="GO" id="GO:0005783">
    <property type="term" value="C:endoplasmic reticulum"/>
    <property type="evidence" value="ECO:0007669"/>
    <property type="project" value="TreeGrafter"/>
</dbReference>
<organism evidence="1 2">
    <name type="scientific">Aureococcus anophagefferens</name>
    <name type="common">Harmful bloom alga</name>
    <dbReference type="NCBI Taxonomy" id="44056"/>
    <lineage>
        <taxon>Eukaryota</taxon>
        <taxon>Sar</taxon>
        <taxon>Stramenopiles</taxon>
        <taxon>Ochrophyta</taxon>
        <taxon>Pelagophyceae</taxon>
        <taxon>Pelagomonadales</taxon>
        <taxon>Pelagomonadaceae</taxon>
        <taxon>Aureococcus</taxon>
    </lineage>
</organism>
<dbReference type="PANTHER" id="PTHR10869">
    <property type="entry name" value="PROLYL 4-HYDROXYLASE ALPHA SUBUNIT"/>
    <property type="match status" value="1"/>
</dbReference>
<proteinExistence type="predicted"/>
<keyword evidence="2" id="KW-1185">Reference proteome</keyword>
<dbReference type="Proteomes" id="UP001363151">
    <property type="component" value="Unassembled WGS sequence"/>
</dbReference>
<dbReference type="GO" id="GO:0031418">
    <property type="term" value="F:L-ascorbic acid binding"/>
    <property type="evidence" value="ECO:0007669"/>
    <property type="project" value="InterPro"/>
</dbReference>
<dbReference type="GO" id="GO:0005506">
    <property type="term" value="F:iron ion binding"/>
    <property type="evidence" value="ECO:0007669"/>
    <property type="project" value="InterPro"/>
</dbReference>
<dbReference type="InterPro" id="IPR044862">
    <property type="entry name" value="Pro_4_hyd_alph_FE2OG_OXY"/>
</dbReference>
<dbReference type="InterPro" id="IPR006620">
    <property type="entry name" value="Pro_4_hyd_alph"/>
</dbReference>
<sequence>MIAARLRLVVVASAVCAAQLRGAQKRERLPSQQKSIVLILENLGDAAIDCEHPAVRVGAGRAATISAFAVPARVACGHVSAAVDGDGYGAARVFPEWVDVGDANAVQLELSRAAHKCASSRDAHELGVYDDFEACVFELAYGGLDREAAPRAWRDLWSDEHYWRLCERRRPAAALRTFPSEASPGQDVDVLREAPFVAAARGFLTEAECAAVLSTTPAIANLGRAHVGGGAGKTSFSDARETLSTNLYVDWAADDAPATRVAAKTVELASELLGETIPYEAQEPINFLFYRAGYEYKPHSDGAGGKRGKRVATTLVYCDAPASGGSTVFTGTSGLRFAPKRGDLLFFSYANGARDTTHAACPVAAGNKSTLTMWHRLGVSPDEPWDRFENWGRFDHPHLHSRYRGKPYRERVTDAADL</sequence>
<evidence type="ECO:0000313" key="1">
    <source>
        <dbReference type="EMBL" id="KAK7236243.1"/>
    </source>
</evidence>
<reference evidence="1 2" key="1">
    <citation type="submission" date="2024-03" db="EMBL/GenBank/DDBJ databases">
        <title>Aureococcus anophagefferens CCMP1851 and Kratosvirus quantuckense: Draft genome of a second virus-susceptible host strain in the model system.</title>
        <authorList>
            <person name="Chase E."/>
            <person name="Truchon A.R."/>
            <person name="Schepens W."/>
            <person name="Wilhelm S.W."/>
        </authorList>
    </citation>
    <scope>NUCLEOTIDE SEQUENCE [LARGE SCALE GENOMIC DNA]</scope>
    <source>
        <strain evidence="1 2">CCMP1851</strain>
    </source>
</reference>
<gene>
    <name evidence="1" type="ORF">SO694_00061130</name>
</gene>
<dbReference type="InterPro" id="IPR045054">
    <property type="entry name" value="P4HA-like"/>
</dbReference>
<dbReference type="EMBL" id="JBBJCI010000285">
    <property type="protein sequence ID" value="KAK7236243.1"/>
    <property type="molecule type" value="Genomic_DNA"/>
</dbReference>
<name>A0ABR1FR77_AURAN</name>
<dbReference type="SMART" id="SM00702">
    <property type="entry name" value="P4Hc"/>
    <property type="match status" value="1"/>
</dbReference>
<protein>
    <submittedName>
        <fullName evidence="1">Procollagen-proline 4-dioxygenase</fullName>
    </submittedName>
</protein>
<dbReference type="Pfam" id="PF13640">
    <property type="entry name" value="2OG-FeII_Oxy_3"/>
    <property type="match status" value="1"/>
</dbReference>